<proteinExistence type="predicted"/>
<dbReference type="InterPro" id="IPR029063">
    <property type="entry name" value="SAM-dependent_MTases_sf"/>
</dbReference>
<dbReference type="Pfam" id="PF04672">
    <property type="entry name" value="Methyltransf_19"/>
    <property type="match status" value="1"/>
</dbReference>
<organism evidence="1 2">
    <name type="scientific">Kibdelosporangium aridum</name>
    <dbReference type="NCBI Taxonomy" id="2030"/>
    <lineage>
        <taxon>Bacteria</taxon>
        <taxon>Bacillati</taxon>
        <taxon>Actinomycetota</taxon>
        <taxon>Actinomycetes</taxon>
        <taxon>Pseudonocardiales</taxon>
        <taxon>Pseudonocardiaceae</taxon>
        <taxon>Kibdelosporangium</taxon>
    </lineage>
</organism>
<evidence type="ECO:0000313" key="1">
    <source>
        <dbReference type="EMBL" id="RSM61734.1"/>
    </source>
</evidence>
<dbReference type="PIRSF" id="PIRSF017393">
    <property type="entry name" value="MTase_SAV2177"/>
    <property type="match status" value="1"/>
</dbReference>
<dbReference type="OrthoDB" id="3607322at2"/>
<protein>
    <recommendedName>
        <fullName evidence="3">S-adenosyl methyltransferase</fullName>
    </recommendedName>
</protein>
<gene>
    <name evidence="1" type="ORF">DMH04_53785</name>
</gene>
<accession>A0A428Y2H0</accession>
<dbReference type="EMBL" id="QHKI01000113">
    <property type="protein sequence ID" value="RSM61734.1"/>
    <property type="molecule type" value="Genomic_DNA"/>
</dbReference>
<dbReference type="InterPro" id="IPR006764">
    <property type="entry name" value="SAM_dep_MeTrfase_SAV2177_type"/>
</dbReference>
<reference evidence="1 2" key="1">
    <citation type="submission" date="2018-05" db="EMBL/GenBank/DDBJ databases">
        <title>Evolution of GPA BGCs.</title>
        <authorList>
            <person name="Waglechner N."/>
            <person name="Wright G.D."/>
        </authorList>
    </citation>
    <scope>NUCLEOTIDE SEQUENCE [LARGE SCALE GENOMIC DNA]</scope>
    <source>
        <strain evidence="1 2">A82846</strain>
    </source>
</reference>
<dbReference type="Gene3D" id="3.40.50.150">
    <property type="entry name" value="Vaccinia Virus protein VP39"/>
    <property type="match status" value="1"/>
</dbReference>
<dbReference type="Proteomes" id="UP000287547">
    <property type="component" value="Unassembled WGS sequence"/>
</dbReference>
<dbReference type="SUPFAM" id="SSF53335">
    <property type="entry name" value="S-adenosyl-L-methionine-dependent methyltransferases"/>
    <property type="match status" value="1"/>
</dbReference>
<sequence>MSPVKSGVPLVPNFAAVRDHWLGGSHSTPADRELAEQIMVCIPYLPYVVRSQRAFLRRAAQYLVETGVRQFVDLGSGLPTAGNVHEVVQKLDPEGRVVYVDSDPAVVSEGRAMIADSVNTAFVCADFLRPEAVLAAPELRALLDLDEPVAVFMIDVLHHISDSDNPAAVIAAYVDMMCPDSHVALSHLGQDEALIDGLAMFRRMYDTPPPTVHLRNSQQIADLLAGLDLVEPGIVPLPLWHHAPHADSDLDRKPDIFPGYAALGRKPAFP</sequence>
<comment type="caution">
    <text evidence="1">The sequence shown here is derived from an EMBL/GenBank/DDBJ whole genome shotgun (WGS) entry which is preliminary data.</text>
</comment>
<evidence type="ECO:0000313" key="2">
    <source>
        <dbReference type="Proteomes" id="UP000287547"/>
    </source>
</evidence>
<evidence type="ECO:0008006" key="3">
    <source>
        <dbReference type="Google" id="ProtNLM"/>
    </source>
</evidence>
<dbReference type="AlphaFoldDB" id="A0A428Y2H0"/>
<name>A0A428Y2H0_KIBAR</name>